<dbReference type="AlphaFoldDB" id="A0A1Y1S7T7"/>
<dbReference type="EMBL" id="LWDP01000018">
    <property type="protein sequence ID" value="ORD94506.1"/>
    <property type="molecule type" value="Genomic_DNA"/>
</dbReference>
<accession>A0A1Y1S7T7</accession>
<evidence type="ECO:0000313" key="2">
    <source>
        <dbReference type="Proteomes" id="UP000192639"/>
    </source>
</evidence>
<sequence>MLYFGDTAEWDSEYRAFQRDIMGLVEGSRSTRKEYTNTEVEYSMKLMENNMNADIGSDEFKERMKKDEELLHSVVKHSTEYDIEEVVRLSRLIQDSVTRISVIKRVIGWIKPTRIQLQGYIGELDDFELYEYALENKIEIEAVPGINGLFYEMFRAFNYEKHSHLIQRIEDHAMLEKVFGEKTYNKKLVADYEKLGEKTDLNSKDRVYLALFNLIRGSRIVNEALFGFKLLEKEPTSFNTKVFISLLLAEEFSIRNIVLGIFICRKHYEVLNTDMMVVYMFLLRYMCMYDEVKQIYRRLRVANIQVYNMAYVWRDIQEILKKGSCGFGIFNRFSKLADVDCVVVNDRGVIQKMCYEYAKGGIHSGAYSCYRILVKMNNNNVIENRVGENDTTVFGNMLGSRNSRLFRKRCNLDEFVATRKQRGILTVEGVVAMEVDEAFRNKYIEIGGTRIGREIRKSLVEVERGF</sequence>
<proteinExistence type="predicted"/>
<keyword evidence="2" id="KW-1185">Reference proteome</keyword>
<gene>
    <name evidence="1" type="ORF">ECANGB1_634</name>
</gene>
<comment type="caution">
    <text evidence="1">The sequence shown here is derived from an EMBL/GenBank/DDBJ whole genome shotgun (WGS) entry which is preliminary data.</text>
</comment>
<dbReference type="VEuPathDB" id="MicrosporidiaDB:ECANGB1_634"/>
<dbReference type="Proteomes" id="UP000192639">
    <property type="component" value="Unassembled WGS sequence"/>
</dbReference>
<reference evidence="1 2" key="1">
    <citation type="journal article" date="2017" name="Environ. Microbiol.">
        <title>Decay of the glycolytic pathway and adaptation to intranuclear parasitism within Enterocytozoonidae microsporidia.</title>
        <authorList>
            <person name="Wiredu Boakye D."/>
            <person name="Jaroenlak P."/>
            <person name="Prachumwat A."/>
            <person name="Williams T.A."/>
            <person name="Bateman K.S."/>
            <person name="Itsathitphaisarn O."/>
            <person name="Sritunyalucksana K."/>
            <person name="Paszkiewicz K.H."/>
            <person name="Moore K.A."/>
            <person name="Stentiford G.D."/>
            <person name="Williams B.A."/>
        </authorList>
    </citation>
    <scope>NUCLEOTIDE SEQUENCE [LARGE SCALE GENOMIC DNA]</scope>
    <source>
        <strain evidence="1 2">GB1</strain>
    </source>
</reference>
<name>A0A1Y1S7T7_9MICR</name>
<organism evidence="1 2">
    <name type="scientific">Enterospora canceri</name>
    <dbReference type="NCBI Taxonomy" id="1081671"/>
    <lineage>
        <taxon>Eukaryota</taxon>
        <taxon>Fungi</taxon>
        <taxon>Fungi incertae sedis</taxon>
        <taxon>Microsporidia</taxon>
        <taxon>Enterocytozoonidae</taxon>
        <taxon>Enterospora</taxon>
    </lineage>
</organism>
<protein>
    <submittedName>
        <fullName evidence="1">Uncharacterized protein</fullName>
    </submittedName>
</protein>
<dbReference type="OrthoDB" id="2195759at2759"/>
<evidence type="ECO:0000313" key="1">
    <source>
        <dbReference type="EMBL" id="ORD94506.1"/>
    </source>
</evidence>